<dbReference type="SUPFAM" id="SSF50249">
    <property type="entry name" value="Nucleic acid-binding proteins"/>
    <property type="match status" value="1"/>
</dbReference>
<dbReference type="InterPro" id="IPR012340">
    <property type="entry name" value="NA-bd_OB-fold"/>
</dbReference>
<dbReference type="InterPro" id="IPR000424">
    <property type="entry name" value="Primosome_PriB/ssb"/>
</dbReference>
<sequence length="146" mass="16796">METTATTEVKKEKFKKKVTASKPLNEKILNKNNLWQATGKIVSDLELKTTSDSDNKKPVVNFKLEVSQPYKIKNKEGVEETKYKLLQFPCTAWNGLATYIAKNVKRNDSVKLYGLLRTFNVKTNHKKTVLTFEIVAQQIQKMTEKK</sequence>
<gene>
    <name evidence="3" type="ORF">UFOVP724_67</name>
</gene>
<protein>
    <submittedName>
        <fullName evidence="3">Ssb Single-stranded DNA-binding protein</fullName>
    </submittedName>
</protein>
<dbReference type="GO" id="GO:0003697">
    <property type="term" value="F:single-stranded DNA binding"/>
    <property type="evidence" value="ECO:0007669"/>
    <property type="project" value="InterPro"/>
</dbReference>
<evidence type="ECO:0000313" key="3">
    <source>
        <dbReference type="EMBL" id="CAB4160081.1"/>
    </source>
</evidence>
<evidence type="ECO:0000256" key="2">
    <source>
        <dbReference type="PROSITE-ProRule" id="PRU00252"/>
    </source>
</evidence>
<dbReference type="PROSITE" id="PS50935">
    <property type="entry name" value="SSB"/>
    <property type="match status" value="1"/>
</dbReference>
<accession>A0A6J5NS15</accession>
<reference evidence="3" key="1">
    <citation type="submission" date="2020-04" db="EMBL/GenBank/DDBJ databases">
        <authorList>
            <person name="Chiriac C."/>
            <person name="Salcher M."/>
            <person name="Ghai R."/>
            <person name="Kavagutti S V."/>
        </authorList>
    </citation>
    <scope>NUCLEOTIDE SEQUENCE</scope>
</reference>
<keyword evidence="1 2" id="KW-0238">DNA-binding</keyword>
<dbReference type="Pfam" id="PF00436">
    <property type="entry name" value="SSB"/>
    <property type="match status" value="1"/>
</dbReference>
<name>A0A6J5NS15_9CAUD</name>
<dbReference type="Gene3D" id="2.40.50.140">
    <property type="entry name" value="Nucleic acid-binding proteins"/>
    <property type="match status" value="1"/>
</dbReference>
<dbReference type="EMBL" id="LR796696">
    <property type="protein sequence ID" value="CAB4160081.1"/>
    <property type="molecule type" value="Genomic_DNA"/>
</dbReference>
<evidence type="ECO:0000256" key="1">
    <source>
        <dbReference type="ARBA" id="ARBA00023125"/>
    </source>
</evidence>
<proteinExistence type="predicted"/>
<organism evidence="3">
    <name type="scientific">uncultured Caudovirales phage</name>
    <dbReference type="NCBI Taxonomy" id="2100421"/>
    <lineage>
        <taxon>Viruses</taxon>
        <taxon>Duplodnaviria</taxon>
        <taxon>Heunggongvirae</taxon>
        <taxon>Uroviricota</taxon>
        <taxon>Caudoviricetes</taxon>
        <taxon>Peduoviridae</taxon>
        <taxon>Maltschvirus</taxon>
        <taxon>Maltschvirus maltsch</taxon>
    </lineage>
</organism>
<dbReference type="CDD" id="cd04496">
    <property type="entry name" value="SSB_OBF"/>
    <property type="match status" value="1"/>
</dbReference>